<organism evidence="1">
    <name type="scientific">Tetraodon nigroviridis</name>
    <name type="common">Spotted green pufferfish</name>
    <name type="synonym">Chelonodon nigroviridis</name>
    <dbReference type="NCBI Taxonomy" id="99883"/>
    <lineage>
        <taxon>Eukaryota</taxon>
        <taxon>Metazoa</taxon>
        <taxon>Chordata</taxon>
        <taxon>Craniata</taxon>
        <taxon>Vertebrata</taxon>
        <taxon>Euteleostomi</taxon>
        <taxon>Actinopterygii</taxon>
        <taxon>Neopterygii</taxon>
        <taxon>Teleostei</taxon>
        <taxon>Neoteleostei</taxon>
        <taxon>Acanthomorphata</taxon>
        <taxon>Eupercaria</taxon>
        <taxon>Tetraodontiformes</taxon>
        <taxon>Tetradontoidea</taxon>
        <taxon>Tetraodontidae</taxon>
        <taxon>Tetraodon</taxon>
    </lineage>
</organism>
<sequence>MEGCCLRITLEGVTPETLGCKAGKRAGGGWTQLNAAVQRLQHMRKSHLQTLSWRPLQRTNVKTGWQVTRGGQCEYIITAWEHLPFAICMKCIVANWATLAFAEFTGSSFM</sequence>
<reference evidence="1" key="1">
    <citation type="journal article" date="2004" name="Nature">
        <title>Genome duplication in the teleost fish Tetraodon nigroviridis reveals the early vertebrate proto-karyotype.</title>
        <authorList>
            <person name="Jaillon O."/>
            <person name="Aury J.-M."/>
            <person name="Brunet F."/>
            <person name="Petit J.-L."/>
            <person name="Stange-Thomann N."/>
            <person name="Mauceli E."/>
            <person name="Bouneau L."/>
            <person name="Fischer C."/>
            <person name="Ozouf-Costaz C."/>
            <person name="Bernot A."/>
            <person name="Nicaud S."/>
            <person name="Jaffe D."/>
            <person name="Fisher S."/>
            <person name="Lutfalla G."/>
            <person name="Dossat C."/>
            <person name="Segurens B."/>
            <person name="Dasilva C."/>
            <person name="Salanoubat M."/>
            <person name="Levy M."/>
            <person name="Boudet N."/>
            <person name="Castellano S."/>
            <person name="Anthouard V."/>
            <person name="Jubin C."/>
            <person name="Castelli V."/>
            <person name="Katinka M."/>
            <person name="Vacherie B."/>
            <person name="Biemont C."/>
            <person name="Skalli Z."/>
            <person name="Cattolico L."/>
            <person name="Poulain J."/>
            <person name="De Berardinis V."/>
            <person name="Cruaud C."/>
            <person name="Duprat S."/>
            <person name="Brottier P."/>
            <person name="Coutanceau J.-P."/>
            <person name="Gouzy J."/>
            <person name="Parra G."/>
            <person name="Lardier G."/>
            <person name="Chapple C."/>
            <person name="McKernan K.J."/>
            <person name="McEwan P."/>
            <person name="Bosak S."/>
            <person name="Kellis M."/>
            <person name="Volff J.-N."/>
            <person name="Guigo R."/>
            <person name="Zody M.C."/>
            <person name="Mesirov J."/>
            <person name="Lindblad-Toh K."/>
            <person name="Birren B."/>
            <person name="Nusbaum C."/>
            <person name="Kahn D."/>
            <person name="Robinson-Rechavi M."/>
            <person name="Laudet V."/>
            <person name="Schachter V."/>
            <person name="Quetier F."/>
            <person name="Saurin W."/>
            <person name="Scarpelli C."/>
            <person name="Wincker P."/>
            <person name="Lander E.S."/>
            <person name="Weissenbach J."/>
            <person name="Roest Crollius H."/>
        </authorList>
    </citation>
    <scope>NUCLEOTIDE SEQUENCE [LARGE SCALE GENOMIC DNA]</scope>
</reference>
<proteinExistence type="predicted"/>
<protein>
    <submittedName>
        <fullName evidence="1">(spotted green pufferfish) hypothetical protein</fullName>
    </submittedName>
</protein>
<dbReference type="EMBL" id="CAAE01014712">
    <property type="protein sequence ID" value="CAG03329.1"/>
    <property type="molecule type" value="Genomic_DNA"/>
</dbReference>
<comment type="caution">
    <text evidence="1">The sequence shown here is derived from an EMBL/GenBank/DDBJ whole genome shotgun (WGS) entry which is preliminary data.</text>
</comment>
<accession>Q4S7Q3</accession>
<name>Q4S7Q3_TETNG</name>
<evidence type="ECO:0000313" key="1">
    <source>
        <dbReference type="EMBL" id="CAG03329.1"/>
    </source>
</evidence>
<reference evidence="1" key="2">
    <citation type="submission" date="2004-02" db="EMBL/GenBank/DDBJ databases">
        <authorList>
            <consortium name="Genoscope"/>
            <consortium name="Whitehead Institute Centre for Genome Research"/>
        </authorList>
    </citation>
    <scope>NUCLEOTIDE SEQUENCE</scope>
</reference>
<gene>
    <name evidence="1" type="ORF">GSTENG00022681001</name>
</gene>
<dbReference type="KEGG" id="tng:GSTEN00022681G001"/>
<dbReference type="AlphaFoldDB" id="Q4S7Q3"/>